<dbReference type="RefSeq" id="WP_145366620.1">
    <property type="nucleotide sequence ID" value="NZ_CP036275.1"/>
</dbReference>
<evidence type="ECO:0008006" key="5">
    <source>
        <dbReference type="Google" id="ProtNLM"/>
    </source>
</evidence>
<gene>
    <name evidence="3" type="ORF">Mal4_01880</name>
</gene>
<keyword evidence="4" id="KW-1185">Reference proteome</keyword>
<dbReference type="OrthoDB" id="9780267at2"/>
<dbReference type="Proteomes" id="UP000320496">
    <property type="component" value="Chromosome"/>
</dbReference>
<keyword evidence="2" id="KW-0812">Transmembrane</keyword>
<evidence type="ECO:0000313" key="3">
    <source>
        <dbReference type="EMBL" id="QDU35906.1"/>
    </source>
</evidence>
<evidence type="ECO:0000256" key="2">
    <source>
        <dbReference type="SAM" id="Phobius"/>
    </source>
</evidence>
<feature type="region of interest" description="Disordered" evidence="1">
    <location>
        <begin position="365"/>
        <end position="408"/>
    </location>
</feature>
<dbReference type="KEGG" id="mri:Mal4_01880"/>
<evidence type="ECO:0000313" key="4">
    <source>
        <dbReference type="Proteomes" id="UP000320496"/>
    </source>
</evidence>
<dbReference type="InterPro" id="IPR007462">
    <property type="entry name" value="COV1-like"/>
</dbReference>
<dbReference type="Pfam" id="PF04367">
    <property type="entry name" value="DUF502"/>
    <property type="match status" value="1"/>
</dbReference>
<dbReference type="PANTHER" id="PTHR31876:SF26">
    <property type="entry name" value="PROTEIN LIKE COV 2"/>
    <property type="match status" value="1"/>
</dbReference>
<proteinExistence type="predicted"/>
<dbReference type="EMBL" id="CP036275">
    <property type="protein sequence ID" value="QDU35906.1"/>
    <property type="molecule type" value="Genomic_DNA"/>
</dbReference>
<reference evidence="3 4" key="1">
    <citation type="submission" date="2019-02" db="EMBL/GenBank/DDBJ databases">
        <title>Deep-cultivation of Planctomycetes and their phenomic and genomic characterization uncovers novel biology.</title>
        <authorList>
            <person name="Wiegand S."/>
            <person name="Jogler M."/>
            <person name="Boedeker C."/>
            <person name="Pinto D."/>
            <person name="Vollmers J."/>
            <person name="Rivas-Marin E."/>
            <person name="Kohn T."/>
            <person name="Peeters S.H."/>
            <person name="Heuer A."/>
            <person name="Rast P."/>
            <person name="Oberbeckmann S."/>
            <person name="Bunk B."/>
            <person name="Jeske O."/>
            <person name="Meyerdierks A."/>
            <person name="Storesund J.E."/>
            <person name="Kallscheuer N."/>
            <person name="Luecker S."/>
            <person name="Lage O.M."/>
            <person name="Pohl T."/>
            <person name="Merkel B.J."/>
            <person name="Hornburger P."/>
            <person name="Mueller R.-W."/>
            <person name="Bruemmer F."/>
            <person name="Labrenz M."/>
            <person name="Spormann A.M."/>
            <person name="Op den Camp H."/>
            <person name="Overmann J."/>
            <person name="Amann R."/>
            <person name="Jetten M.S.M."/>
            <person name="Mascher T."/>
            <person name="Medema M.H."/>
            <person name="Devos D.P."/>
            <person name="Kaster A.-K."/>
            <person name="Ovreas L."/>
            <person name="Rohde M."/>
            <person name="Galperin M.Y."/>
            <person name="Jogler C."/>
        </authorList>
    </citation>
    <scope>NUCLEOTIDE SEQUENCE [LARGE SCALE GENOMIC DNA]</scope>
    <source>
        <strain evidence="3 4">Mal4</strain>
    </source>
</reference>
<dbReference type="AlphaFoldDB" id="A0A517Z0A2"/>
<organism evidence="3 4">
    <name type="scientific">Maioricimonas rarisocia</name>
    <dbReference type="NCBI Taxonomy" id="2528026"/>
    <lineage>
        <taxon>Bacteria</taxon>
        <taxon>Pseudomonadati</taxon>
        <taxon>Planctomycetota</taxon>
        <taxon>Planctomycetia</taxon>
        <taxon>Planctomycetales</taxon>
        <taxon>Planctomycetaceae</taxon>
        <taxon>Maioricimonas</taxon>
    </lineage>
</organism>
<feature type="transmembrane region" description="Helical" evidence="2">
    <location>
        <begin position="18"/>
        <end position="40"/>
    </location>
</feature>
<accession>A0A517Z0A2</accession>
<keyword evidence="2" id="KW-0472">Membrane</keyword>
<evidence type="ECO:0000256" key="1">
    <source>
        <dbReference type="SAM" id="MobiDB-lite"/>
    </source>
</evidence>
<sequence length="408" mass="45433">MSADTSDGKKRDLTVTQVFLRGLAISLPTIVTIVILIWILRGAKEYIVDPATWTVKYVLALSLNDSVQTRGESPRLTRLQYGPELEFCGDNYLVTESLQQAYDDFLRQEQRIRQSTEGIDDPVDAVRSLEQRRADWLMAQALADRGGVYVPFGPEAVPYRHFVVVARLSRPGSMPSSATGLYMEYAADRYFGSVFHLSAVAVIIIIVALYFLGRFVNVRIGGWLVGKFESELLGRLPVVRNVYGSVKQVTDFLFSENQVEYRRVVAIEYPRRGIWSIGLVTGESMLDVATAVGEPCVSILIPSSPMPMTGYTMNVPRSEVLDLNLTVDQAMQFCISCGVLVPPHERVTPQLLQEHLARKLAEGFRGDATQRSGTPKLNEYNVQYPGKPTIVDPAPGRAPHEEQDDSES</sequence>
<feature type="transmembrane region" description="Helical" evidence="2">
    <location>
        <begin position="190"/>
        <end position="212"/>
    </location>
</feature>
<protein>
    <recommendedName>
        <fullName evidence="5">DUF502 domain-containing protein</fullName>
    </recommendedName>
</protein>
<name>A0A517Z0A2_9PLAN</name>
<keyword evidence="2" id="KW-1133">Transmembrane helix</keyword>
<dbReference type="PANTHER" id="PTHR31876">
    <property type="entry name" value="COV-LIKE PROTEIN 1"/>
    <property type="match status" value="1"/>
</dbReference>